<evidence type="ECO:0000256" key="10">
    <source>
        <dbReference type="SAM" id="SignalP"/>
    </source>
</evidence>
<evidence type="ECO:0000259" key="11">
    <source>
        <dbReference type="Pfam" id="PF00593"/>
    </source>
</evidence>
<feature type="chain" id="PRO_5041901301" evidence="10">
    <location>
        <begin position="33"/>
        <end position="913"/>
    </location>
</feature>
<gene>
    <name evidence="13" type="primary">btuB_3</name>
    <name evidence="14" type="ORF">DFR51_0153</name>
    <name evidence="13" type="ORF">SmB9_11870</name>
</gene>
<dbReference type="EMBL" id="AP018711">
    <property type="protein sequence ID" value="BBE33529.1"/>
    <property type="molecule type" value="Genomic_DNA"/>
</dbReference>
<evidence type="ECO:0000256" key="7">
    <source>
        <dbReference type="ARBA" id="ARBA00023237"/>
    </source>
</evidence>
<evidence type="ECO:0000256" key="8">
    <source>
        <dbReference type="PROSITE-ProRule" id="PRU01360"/>
    </source>
</evidence>
<dbReference type="Gene3D" id="2.40.170.20">
    <property type="entry name" value="TonB-dependent receptor, beta-barrel domain"/>
    <property type="match status" value="1"/>
</dbReference>
<dbReference type="GO" id="GO:0009279">
    <property type="term" value="C:cell outer membrane"/>
    <property type="evidence" value="ECO:0007669"/>
    <property type="project" value="UniProtKB-SubCell"/>
</dbReference>
<organism evidence="13 15">
    <name type="scientific">Sphingosinicella microcystinivorans</name>
    <dbReference type="NCBI Taxonomy" id="335406"/>
    <lineage>
        <taxon>Bacteria</taxon>
        <taxon>Pseudomonadati</taxon>
        <taxon>Pseudomonadota</taxon>
        <taxon>Alphaproteobacteria</taxon>
        <taxon>Sphingomonadales</taxon>
        <taxon>Sphingosinicellaceae</taxon>
        <taxon>Sphingosinicella</taxon>
    </lineage>
</organism>
<name>A0AAD1D4W7_SPHMI</name>
<dbReference type="SUPFAM" id="SSF56935">
    <property type="entry name" value="Porins"/>
    <property type="match status" value="1"/>
</dbReference>
<dbReference type="InterPro" id="IPR039426">
    <property type="entry name" value="TonB-dep_rcpt-like"/>
</dbReference>
<keyword evidence="7 8" id="KW-0998">Cell outer membrane</keyword>
<dbReference type="Proteomes" id="UP000275727">
    <property type="component" value="Chromosome"/>
</dbReference>
<evidence type="ECO:0000313" key="16">
    <source>
        <dbReference type="Proteomes" id="UP000276029"/>
    </source>
</evidence>
<keyword evidence="16" id="KW-1185">Reference proteome</keyword>
<dbReference type="Pfam" id="PF07715">
    <property type="entry name" value="Plug"/>
    <property type="match status" value="1"/>
</dbReference>
<dbReference type="Gene3D" id="2.170.130.10">
    <property type="entry name" value="TonB-dependent receptor, plug domain"/>
    <property type="match status" value="1"/>
</dbReference>
<dbReference type="PANTHER" id="PTHR47234">
    <property type="match status" value="1"/>
</dbReference>
<reference evidence="14 16" key="2">
    <citation type="submission" date="2018-10" db="EMBL/GenBank/DDBJ databases">
        <title>Genomic Encyclopedia of Type Strains, Phase IV (KMG-IV): sequencing the most valuable type-strain genomes for metagenomic binning, comparative biology and taxonomic classification.</title>
        <authorList>
            <person name="Goeker M."/>
        </authorList>
    </citation>
    <scope>NUCLEOTIDE SEQUENCE [LARGE SCALE GENOMIC DNA]</scope>
    <source>
        <strain evidence="14 16">DSM 19791</strain>
    </source>
</reference>
<evidence type="ECO:0000256" key="1">
    <source>
        <dbReference type="ARBA" id="ARBA00004571"/>
    </source>
</evidence>
<comment type="subcellular location">
    <subcellularLocation>
        <location evidence="1 8">Cell outer membrane</location>
        <topology evidence="1 8">Multi-pass membrane protein</topology>
    </subcellularLocation>
</comment>
<dbReference type="InterPro" id="IPR036942">
    <property type="entry name" value="Beta-barrel_TonB_sf"/>
</dbReference>
<dbReference type="AlphaFoldDB" id="A0AAD1D4W7"/>
<keyword evidence="6 8" id="KW-0472">Membrane</keyword>
<keyword evidence="4 8" id="KW-0812">Transmembrane</keyword>
<sequence>MTMPVIRSSTRIASASALAIGIALAVSGPASAQEAADTTAAENSEVIIITGSRISTVGFDAPTPTTVVSAADLKIAGRTDIQAALADLPQFRMSQSATSTNTVTTSGVSPADLRGLGASRTLVLINGRRYVTINDLQTIPYGLVKSIDVVTGGASAAYGTDAVAGVVNIMLDNKREGIELGAQTGISSRGDGQKYLLEGSGGFKFDDGRGHVIFGADYLNDKGVIPGVARPRIGAAAFYPNENGFLEPTMGLTENNRHEQGVINTGVLAGQVFNNDGTLRPYQYGQINPGGGSLMIGGEGYHIDNYRSLSAPIERVNALVRTSYDLTDTFTVWAEGNYNRVWNERVFFPDLGINQLTIQADNAYLSDAIKSQLATAGQTEFRMGRALTDMSLARYDFERETYQGAIGFDGSFADGKWRYSAFVSKGKQTQDMTLKDITLRENFFNAVDAVTGPGGTPVCRIALTDPTTECRPLNLFGSGNADAAAIDYATADWNVVQTYKLTNAGFTLSGEPFELWNHPVSFATGFDYRKQSFRSQYDENALANRFTTINGVNIDGVGNNVKEAFVEVAVPVLADLPFAEKLMVNAAARWSDYSTEGTIWAWKVGATWDINESITLRATRSRDVRAASITELFGTRSTLYTSVNDLGRPSSPLTSIIAYTGGNPELQPEKADTLTVGIVLTPSFLPGLRFSADYYDIKIDDVITTLNAQTIVNNCYNSNIQAACDQIVRDGTGAIATINAAYLNIAKFRTKGLDFEASYKTDLDSIGLPGQLNVRALANYTDTLALDNTVVKIDGVGYLGSQQPFLVPQWRGTLSSVYESERIGADLRVRYVDGGGYAPANVLPNQDPSNSISARWYFDLGARAYIPYGDGKKFTVYGNVQNLFDRDPAVAAVSSPYHDLIGRYFTVGARINF</sequence>
<dbReference type="RefSeq" id="WP_121047145.1">
    <property type="nucleotide sequence ID" value="NZ_AP018711.1"/>
</dbReference>
<dbReference type="KEGG" id="smic:SmB9_11870"/>
<dbReference type="InterPro" id="IPR012910">
    <property type="entry name" value="Plug_dom"/>
</dbReference>
<reference evidence="13 15" key="1">
    <citation type="submission" date="2018-06" db="EMBL/GenBank/DDBJ databases">
        <title>Complete Genome Sequence of the Microcystin-Degrading Bacterium Sphingosinicella microcystinivorans Strain B-9.</title>
        <authorList>
            <person name="Jin H."/>
            <person name="Nishizawa T."/>
            <person name="Guo Y."/>
            <person name="Nishizawa A."/>
            <person name="Park H."/>
            <person name="Kato H."/>
            <person name="Tsuji K."/>
            <person name="Harada K."/>
        </authorList>
    </citation>
    <scope>NUCLEOTIDE SEQUENCE [LARGE SCALE GENOMIC DNA]</scope>
    <source>
        <strain evidence="13 15">B9</strain>
    </source>
</reference>
<dbReference type="InterPro" id="IPR000531">
    <property type="entry name" value="Beta-barrel_TonB"/>
</dbReference>
<dbReference type="InterPro" id="IPR037066">
    <property type="entry name" value="Plug_dom_sf"/>
</dbReference>
<dbReference type="Proteomes" id="UP000276029">
    <property type="component" value="Unassembled WGS sequence"/>
</dbReference>
<dbReference type="PROSITE" id="PS52016">
    <property type="entry name" value="TONB_DEPENDENT_REC_3"/>
    <property type="match status" value="1"/>
</dbReference>
<keyword evidence="3 8" id="KW-1134">Transmembrane beta strand</keyword>
<evidence type="ECO:0000256" key="5">
    <source>
        <dbReference type="ARBA" id="ARBA00023077"/>
    </source>
</evidence>
<keyword evidence="10" id="KW-0732">Signal</keyword>
<evidence type="ECO:0000256" key="9">
    <source>
        <dbReference type="RuleBase" id="RU003357"/>
    </source>
</evidence>
<keyword evidence="5 9" id="KW-0798">TonB box</keyword>
<evidence type="ECO:0000256" key="2">
    <source>
        <dbReference type="ARBA" id="ARBA00022448"/>
    </source>
</evidence>
<evidence type="ECO:0000259" key="12">
    <source>
        <dbReference type="Pfam" id="PF07715"/>
    </source>
</evidence>
<evidence type="ECO:0000256" key="4">
    <source>
        <dbReference type="ARBA" id="ARBA00022692"/>
    </source>
</evidence>
<keyword evidence="13" id="KW-0675">Receptor</keyword>
<evidence type="ECO:0000313" key="14">
    <source>
        <dbReference type="EMBL" id="RKS90615.1"/>
    </source>
</evidence>
<protein>
    <submittedName>
        <fullName evidence="13 14">TonB-dependent receptor</fullName>
    </submittedName>
</protein>
<feature type="domain" description="TonB-dependent receptor-like beta-barrel" evidence="11">
    <location>
        <begin position="485"/>
        <end position="883"/>
    </location>
</feature>
<evidence type="ECO:0000313" key="13">
    <source>
        <dbReference type="EMBL" id="BBE33529.1"/>
    </source>
</evidence>
<comment type="similarity">
    <text evidence="8 9">Belongs to the TonB-dependent receptor family.</text>
</comment>
<evidence type="ECO:0000313" key="15">
    <source>
        <dbReference type="Proteomes" id="UP000275727"/>
    </source>
</evidence>
<proteinExistence type="inferred from homology"/>
<evidence type="ECO:0000256" key="3">
    <source>
        <dbReference type="ARBA" id="ARBA00022452"/>
    </source>
</evidence>
<dbReference type="Pfam" id="PF00593">
    <property type="entry name" value="TonB_dep_Rec_b-barrel"/>
    <property type="match status" value="1"/>
</dbReference>
<keyword evidence="2 8" id="KW-0813">Transport</keyword>
<dbReference type="PANTHER" id="PTHR47234:SF3">
    <property type="entry name" value="SECRETIN_TONB SHORT N-TERMINAL DOMAIN-CONTAINING PROTEIN"/>
    <property type="match status" value="1"/>
</dbReference>
<accession>A0AAD1D4W7</accession>
<dbReference type="EMBL" id="RBWX01000007">
    <property type="protein sequence ID" value="RKS90615.1"/>
    <property type="molecule type" value="Genomic_DNA"/>
</dbReference>
<feature type="signal peptide" evidence="10">
    <location>
        <begin position="1"/>
        <end position="32"/>
    </location>
</feature>
<evidence type="ECO:0000256" key="6">
    <source>
        <dbReference type="ARBA" id="ARBA00023136"/>
    </source>
</evidence>
<feature type="domain" description="TonB-dependent receptor plug" evidence="12">
    <location>
        <begin position="60"/>
        <end position="166"/>
    </location>
</feature>